<dbReference type="SUPFAM" id="SSF56112">
    <property type="entry name" value="Protein kinase-like (PK-like)"/>
    <property type="match status" value="1"/>
</dbReference>
<evidence type="ECO:0000256" key="7">
    <source>
        <dbReference type="ARBA" id="ARBA00047899"/>
    </source>
</evidence>
<sequence length="732" mass="82865">MDKYEVLGLLGEGSFGRVYKAKLINESITVALKVISKRGRSVKEIKGLRRECEIQRHLHHPNIIQMLDSFETDNEIVVITEFAHKELTAILSKEGYLSEERVQAIVWDLVSALYYLHSHRVLHRDLKPQNILLDSQNKAKLCDFGFARNMSTGTHVLTSIKGTPLYMAPELIEEHPYDHSADLWSLGCIIYELLVGAPPFCTTSILHLIRMIRHEQIQFPTFISDNCISFLKGLLQKDPTKRLSWPDILKHPFMKGHILISDDVPSKPLTRPLSIDTLEAKEQQRKNCLTQKAHATKLPSSKSSEAASSQITNVHKQIIVPKSSEACTASNAVRDQCIKLREDEENSNIDEKFAVLTLECNEEISKNLSSSHSQNNSVKDLSDINKNSIGSEISVDAAASNIRDIMKIKDNVMISEDSSPIENEEWIVFLQRTIEEVMSGEMTSLCQLSLANICISPLHNSNASSKVLVYVASLFSLPFVVAGVLDDTIKQIKKVYVDLKLIPNLVCASKLIFKPKERNVEENPSSTKFSSSLQQDVQEECISTSDLDDEDLEALERLYLLICHLIYLDEKFLNQFCDVTVILNMYSILRKLLLLSRRKTRIVVDLMAILIHILRKIPDRVELISEILLTSKNEGSEDDAVNFIQLLRHSNSLLRERSCYFLLFLGKASNGILESIWSDVIRDTLEALIYDSMENVRNAAEVTVEDLKKFSFYNAKINISINSKELCCSNIV</sequence>
<keyword evidence="12" id="KW-1185">Reference proteome</keyword>
<proteinExistence type="predicted"/>
<dbReference type="InterPro" id="IPR017441">
    <property type="entry name" value="Protein_kinase_ATP_BS"/>
</dbReference>
<dbReference type="PROSITE" id="PS50011">
    <property type="entry name" value="PROTEIN_KINASE_DOM"/>
    <property type="match status" value="1"/>
</dbReference>
<dbReference type="GO" id="GO:0007224">
    <property type="term" value="P:smoothened signaling pathway"/>
    <property type="evidence" value="ECO:0007669"/>
    <property type="project" value="TreeGrafter"/>
</dbReference>
<dbReference type="OrthoDB" id="266718at2759"/>
<organism evidence="11 12">
    <name type="scientific">Ignelater luminosus</name>
    <name type="common">Cucubano</name>
    <name type="synonym">Pyrophorus luminosus</name>
    <dbReference type="NCBI Taxonomy" id="2038154"/>
    <lineage>
        <taxon>Eukaryota</taxon>
        <taxon>Metazoa</taxon>
        <taxon>Ecdysozoa</taxon>
        <taxon>Arthropoda</taxon>
        <taxon>Hexapoda</taxon>
        <taxon>Insecta</taxon>
        <taxon>Pterygota</taxon>
        <taxon>Neoptera</taxon>
        <taxon>Endopterygota</taxon>
        <taxon>Coleoptera</taxon>
        <taxon>Polyphaga</taxon>
        <taxon>Elateriformia</taxon>
        <taxon>Elateroidea</taxon>
        <taxon>Elateridae</taxon>
        <taxon>Agrypninae</taxon>
        <taxon>Pyrophorini</taxon>
        <taxon>Ignelater</taxon>
    </lineage>
</organism>
<accession>A0A8K0GM13</accession>
<reference evidence="11" key="1">
    <citation type="submission" date="2019-08" db="EMBL/GenBank/DDBJ databases">
        <title>The genome of the North American firefly Photinus pyralis.</title>
        <authorList>
            <consortium name="Photinus pyralis genome working group"/>
            <person name="Fallon T.R."/>
            <person name="Sander Lower S.E."/>
            <person name="Weng J.-K."/>
        </authorList>
    </citation>
    <scope>NUCLEOTIDE SEQUENCE</scope>
    <source>
        <strain evidence="11">TRF0915ILg1</strain>
        <tissue evidence="11">Whole body</tissue>
    </source>
</reference>
<feature type="binding site" evidence="9">
    <location>
        <position position="33"/>
    </location>
    <ligand>
        <name>ATP</name>
        <dbReference type="ChEBI" id="CHEBI:30616"/>
    </ligand>
</feature>
<dbReference type="FunFam" id="3.30.200.20:FF:000042">
    <property type="entry name" value="Aurora kinase A"/>
    <property type="match status" value="1"/>
</dbReference>
<dbReference type="SMART" id="SM00220">
    <property type="entry name" value="S_TKc"/>
    <property type="match status" value="1"/>
</dbReference>
<dbReference type="AlphaFoldDB" id="A0A8K0GM13"/>
<evidence type="ECO:0000256" key="9">
    <source>
        <dbReference type="PROSITE-ProRule" id="PRU10141"/>
    </source>
</evidence>
<dbReference type="EMBL" id="VTPC01000605">
    <property type="protein sequence ID" value="KAF2905084.1"/>
    <property type="molecule type" value="Genomic_DNA"/>
</dbReference>
<dbReference type="PROSITE" id="PS00107">
    <property type="entry name" value="PROTEIN_KINASE_ATP"/>
    <property type="match status" value="1"/>
</dbReference>
<keyword evidence="2" id="KW-0723">Serine/threonine-protein kinase</keyword>
<evidence type="ECO:0000256" key="8">
    <source>
        <dbReference type="ARBA" id="ARBA00048679"/>
    </source>
</evidence>
<dbReference type="GO" id="GO:0005524">
    <property type="term" value="F:ATP binding"/>
    <property type="evidence" value="ECO:0007669"/>
    <property type="project" value="UniProtKB-UniRule"/>
</dbReference>
<name>A0A8K0GM13_IGNLU</name>
<dbReference type="InterPro" id="IPR000719">
    <property type="entry name" value="Prot_kinase_dom"/>
</dbReference>
<keyword evidence="6 9" id="KW-0067">ATP-binding</keyword>
<comment type="catalytic activity">
    <reaction evidence="8">
        <text>L-seryl-[protein] + ATP = O-phospho-L-seryl-[protein] + ADP + H(+)</text>
        <dbReference type="Rhea" id="RHEA:17989"/>
        <dbReference type="Rhea" id="RHEA-COMP:9863"/>
        <dbReference type="Rhea" id="RHEA-COMP:11604"/>
        <dbReference type="ChEBI" id="CHEBI:15378"/>
        <dbReference type="ChEBI" id="CHEBI:29999"/>
        <dbReference type="ChEBI" id="CHEBI:30616"/>
        <dbReference type="ChEBI" id="CHEBI:83421"/>
        <dbReference type="ChEBI" id="CHEBI:456216"/>
        <dbReference type="EC" id="2.7.11.1"/>
    </reaction>
</comment>
<evidence type="ECO:0000259" key="10">
    <source>
        <dbReference type="PROSITE" id="PS50011"/>
    </source>
</evidence>
<dbReference type="Proteomes" id="UP000801492">
    <property type="component" value="Unassembled WGS sequence"/>
</dbReference>
<evidence type="ECO:0000256" key="6">
    <source>
        <dbReference type="ARBA" id="ARBA00022840"/>
    </source>
</evidence>
<keyword evidence="4 9" id="KW-0547">Nucleotide-binding</keyword>
<keyword evidence="3" id="KW-0808">Transferase</keyword>
<dbReference type="EC" id="2.7.11.1" evidence="1"/>
<dbReference type="Gene3D" id="1.10.510.10">
    <property type="entry name" value="Transferase(Phosphotransferase) domain 1"/>
    <property type="match status" value="1"/>
</dbReference>
<evidence type="ECO:0000256" key="5">
    <source>
        <dbReference type="ARBA" id="ARBA00022777"/>
    </source>
</evidence>
<dbReference type="InterPro" id="IPR008271">
    <property type="entry name" value="Ser/Thr_kinase_AS"/>
</dbReference>
<comment type="catalytic activity">
    <reaction evidence="7">
        <text>L-threonyl-[protein] + ATP = O-phospho-L-threonyl-[protein] + ADP + H(+)</text>
        <dbReference type="Rhea" id="RHEA:46608"/>
        <dbReference type="Rhea" id="RHEA-COMP:11060"/>
        <dbReference type="Rhea" id="RHEA-COMP:11605"/>
        <dbReference type="ChEBI" id="CHEBI:15378"/>
        <dbReference type="ChEBI" id="CHEBI:30013"/>
        <dbReference type="ChEBI" id="CHEBI:30616"/>
        <dbReference type="ChEBI" id="CHEBI:61977"/>
        <dbReference type="ChEBI" id="CHEBI:456216"/>
        <dbReference type="EC" id="2.7.11.1"/>
    </reaction>
</comment>
<evidence type="ECO:0000256" key="2">
    <source>
        <dbReference type="ARBA" id="ARBA00022527"/>
    </source>
</evidence>
<feature type="domain" description="Protein kinase" evidence="10">
    <location>
        <begin position="4"/>
        <end position="254"/>
    </location>
</feature>
<keyword evidence="5" id="KW-0418">Kinase</keyword>
<dbReference type="PANTHER" id="PTHR22983:SF6">
    <property type="entry name" value="SERINE_THREONINE-PROTEIN KINASE 36"/>
    <property type="match status" value="1"/>
</dbReference>
<dbReference type="InterPro" id="IPR011009">
    <property type="entry name" value="Kinase-like_dom_sf"/>
</dbReference>
<dbReference type="PROSITE" id="PS00108">
    <property type="entry name" value="PROTEIN_KINASE_ST"/>
    <property type="match status" value="1"/>
</dbReference>
<evidence type="ECO:0000313" key="12">
    <source>
        <dbReference type="Proteomes" id="UP000801492"/>
    </source>
</evidence>
<dbReference type="GO" id="GO:0005737">
    <property type="term" value="C:cytoplasm"/>
    <property type="evidence" value="ECO:0007669"/>
    <property type="project" value="TreeGrafter"/>
</dbReference>
<comment type="caution">
    <text evidence="11">The sequence shown here is derived from an EMBL/GenBank/DDBJ whole genome shotgun (WGS) entry which is preliminary data.</text>
</comment>
<dbReference type="GO" id="GO:0004674">
    <property type="term" value="F:protein serine/threonine kinase activity"/>
    <property type="evidence" value="ECO:0007669"/>
    <property type="project" value="UniProtKB-KW"/>
</dbReference>
<evidence type="ECO:0000256" key="1">
    <source>
        <dbReference type="ARBA" id="ARBA00012513"/>
    </source>
</evidence>
<evidence type="ECO:0000256" key="3">
    <source>
        <dbReference type="ARBA" id="ARBA00022679"/>
    </source>
</evidence>
<evidence type="ECO:0000313" key="11">
    <source>
        <dbReference type="EMBL" id="KAF2905084.1"/>
    </source>
</evidence>
<dbReference type="FunFam" id="1.10.510.10:FF:001240">
    <property type="entry name" value="Kinase, ULK"/>
    <property type="match status" value="1"/>
</dbReference>
<protein>
    <recommendedName>
        <fullName evidence="1">non-specific serine/threonine protein kinase</fullName>
        <ecNumber evidence="1">2.7.11.1</ecNumber>
    </recommendedName>
</protein>
<dbReference type="Pfam" id="PF00069">
    <property type="entry name" value="Pkinase"/>
    <property type="match status" value="1"/>
</dbReference>
<dbReference type="PANTHER" id="PTHR22983">
    <property type="entry name" value="PROTEIN KINASE RELATED"/>
    <property type="match status" value="1"/>
</dbReference>
<gene>
    <name evidence="11" type="ORF">ILUMI_01068</name>
</gene>
<evidence type="ECO:0000256" key="4">
    <source>
        <dbReference type="ARBA" id="ARBA00022741"/>
    </source>
</evidence>